<dbReference type="GO" id="GO:0071973">
    <property type="term" value="P:bacterial-type flagellum-dependent cell motility"/>
    <property type="evidence" value="ECO:0007669"/>
    <property type="project" value="InterPro"/>
</dbReference>
<keyword evidence="8 10" id="KW-1133">Transmembrane helix</keyword>
<evidence type="ECO:0000256" key="5">
    <source>
        <dbReference type="ARBA" id="ARBA00022500"/>
    </source>
</evidence>
<dbReference type="EMBL" id="JAMXLR010000092">
    <property type="protein sequence ID" value="MCO6047347.1"/>
    <property type="molecule type" value="Genomic_DNA"/>
</dbReference>
<evidence type="ECO:0000313" key="11">
    <source>
        <dbReference type="EMBL" id="MCO6047347.1"/>
    </source>
</evidence>
<dbReference type="GO" id="GO:0005886">
    <property type="term" value="C:plasma membrane"/>
    <property type="evidence" value="ECO:0007669"/>
    <property type="project" value="UniProtKB-SubCell"/>
</dbReference>
<keyword evidence="7 10" id="KW-0283">Flagellar rotation</keyword>
<keyword evidence="11" id="KW-0282">Flagellum</keyword>
<evidence type="ECO:0000256" key="8">
    <source>
        <dbReference type="ARBA" id="ARBA00022989"/>
    </source>
</evidence>
<comment type="similarity">
    <text evidence="3 10">Belongs to the FliL family.</text>
</comment>
<keyword evidence="4 10" id="KW-1003">Cell membrane</keyword>
<dbReference type="AlphaFoldDB" id="A0A9X2FG03"/>
<comment type="function">
    <text evidence="1 10">Controls the rotational direction of flagella during chemotaxis.</text>
</comment>
<keyword evidence="9 10" id="KW-0472">Membrane</keyword>
<dbReference type="Proteomes" id="UP001155241">
    <property type="component" value="Unassembled WGS sequence"/>
</dbReference>
<feature type="transmembrane region" description="Helical" evidence="10">
    <location>
        <begin position="20"/>
        <end position="42"/>
    </location>
</feature>
<evidence type="ECO:0000256" key="6">
    <source>
        <dbReference type="ARBA" id="ARBA00022692"/>
    </source>
</evidence>
<dbReference type="Pfam" id="PF03748">
    <property type="entry name" value="FliL"/>
    <property type="match status" value="1"/>
</dbReference>
<dbReference type="RefSeq" id="WP_252855458.1">
    <property type="nucleotide sequence ID" value="NZ_JAMXLR010000092.1"/>
</dbReference>
<organism evidence="11 12">
    <name type="scientific">Aeoliella straminimaris</name>
    <dbReference type="NCBI Taxonomy" id="2954799"/>
    <lineage>
        <taxon>Bacteria</taxon>
        <taxon>Pseudomonadati</taxon>
        <taxon>Planctomycetota</taxon>
        <taxon>Planctomycetia</taxon>
        <taxon>Pirellulales</taxon>
        <taxon>Lacipirellulaceae</taxon>
        <taxon>Aeoliella</taxon>
    </lineage>
</organism>
<keyword evidence="5 10" id="KW-0145">Chemotaxis</keyword>
<evidence type="ECO:0000256" key="9">
    <source>
        <dbReference type="ARBA" id="ARBA00023136"/>
    </source>
</evidence>
<dbReference type="GO" id="GO:0006935">
    <property type="term" value="P:chemotaxis"/>
    <property type="evidence" value="ECO:0007669"/>
    <property type="project" value="UniProtKB-KW"/>
</dbReference>
<keyword evidence="11" id="KW-0969">Cilium</keyword>
<keyword evidence="6 10" id="KW-0812">Transmembrane</keyword>
<name>A0A9X2FG03_9BACT</name>
<proteinExistence type="inferred from homology"/>
<accession>A0A9X2FG03</accession>
<comment type="caution">
    <text evidence="11">The sequence shown here is derived from an EMBL/GenBank/DDBJ whole genome shotgun (WGS) entry which is preliminary data.</text>
</comment>
<evidence type="ECO:0000256" key="1">
    <source>
        <dbReference type="ARBA" id="ARBA00002254"/>
    </source>
</evidence>
<dbReference type="GO" id="GO:0009425">
    <property type="term" value="C:bacterial-type flagellum basal body"/>
    <property type="evidence" value="ECO:0007669"/>
    <property type="project" value="InterPro"/>
</dbReference>
<evidence type="ECO:0000256" key="7">
    <source>
        <dbReference type="ARBA" id="ARBA00022779"/>
    </source>
</evidence>
<dbReference type="InterPro" id="IPR005503">
    <property type="entry name" value="FliL"/>
</dbReference>
<reference evidence="11" key="1">
    <citation type="submission" date="2022-06" db="EMBL/GenBank/DDBJ databases">
        <title>Aeoliella straminimaris, a novel planctomycete from sediments.</title>
        <authorList>
            <person name="Vitorino I.R."/>
            <person name="Lage O.M."/>
        </authorList>
    </citation>
    <scope>NUCLEOTIDE SEQUENCE</scope>
    <source>
        <strain evidence="11">ICT_H6.2</strain>
    </source>
</reference>
<keyword evidence="11" id="KW-0966">Cell projection</keyword>
<evidence type="ECO:0000256" key="10">
    <source>
        <dbReference type="RuleBase" id="RU364125"/>
    </source>
</evidence>
<comment type="subcellular location">
    <subcellularLocation>
        <location evidence="2">Cell membrane</location>
        <topology evidence="2">Single-pass membrane protein</topology>
    </subcellularLocation>
</comment>
<keyword evidence="12" id="KW-1185">Reference proteome</keyword>
<evidence type="ECO:0000313" key="12">
    <source>
        <dbReference type="Proteomes" id="UP001155241"/>
    </source>
</evidence>
<evidence type="ECO:0000256" key="4">
    <source>
        <dbReference type="ARBA" id="ARBA00022475"/>
    </source>
</evidence>
<gene>
    <name evidence="11" type="ORF">NG895_25885</name>
</gene>
<protein>
    <recommendedName>
        <fullName evidence="10">Flagellar protein FliL</fullName>
    </recommendedName>
</protein>
<evidence type="ECO:0000256" key="3">
    <source>
        <dbReference type="ARBA" id="ARBA00008281"/>
    </source>
</evidence>
<sequence length="189" mass="20720">MADEPTTEPQPAKRIGLVGLIKAVAFISVIVLVEVVAASMLVPTAEDTEATARRLVAAEEGQVEDDAAAAAAQAKQASPLADKETIEVELGRYNVTRYNPENDTTLIVDFELFGVVLADDQGGFETRYERNKVRLREQVIMTLGSADSTELTDAELGLLKRRILEKTNRALGKPLVQEVLFSKFNFVER</sequence>
<evidence type="ECO:0000256" key="2">
    <source>
        <dbReference type="ARBA" id="ARBA00004162"/>
    </source>
</evidence>